<dbReference type="Proteomes" id="UP000223777">
    <property type="component" value="Unassembled WGS sequence"/>
</dbReference>
<evidence type="ECO:0000313" key="2">
    <source>
        <dbReference type="Proteomes" id="UP000223777"/>
    </source>
</evidence>
<dbReference type="AlphaFoldDB" id="A0A2B9PR33"/>
<reference evidence="1 2" key="1">
    <citation type="submission" date="2017-09" db="EMBL/GenBank/DDBJ databases">
        <title>Large-scale bioinformatics analysis of Bacillus genomes uncovers conserved roles of natural products in bacterial physiology.</title>
        <authorList>
            <consortium name="Agbiome Team Llc"/>
            <person name="Bleich R.M."/>
            <person name="Grubbs K.J."/>
            <person name="Santa Maria K.C."/>
            <person name="Allen S.E."/>
            <person name="Farag S."/>
            <person name="Shank E.A."/>
            <person name="Bowers A."/>
        </authorList>
    </citation>
    <scope>NUCLEOTIDE SEQUENCE [LARGE SCALE GENOMIC DNA]</scope>
    <source>
        <strain evidence="1 2">AFS050027</strain>
    </source>
</reference>
<dbReference type="EMBL" id="NUIL01000015">
    <property type="protein sequence ID" value="PGO29270.1"/>
    <property type="molecule type" value="Genomic_DNA"/>
</dbReference>
<protein>
    <submittedName>
        <fullName evidence="1">Uncharacterized protein</fullName>
    </submittedName>
</protein>
<gene>
    <name evidence="1" type="ORF">CN984_12665</name>
</gene>
<name>A0A2B9PR33_BACCE</name>
<organism evidence="1 2">
    <name type="scientific">Bacillus cereus</name>
    <dbReference type="NCBI Taxonomy" id="1396"/>
    <lineage>
        <taxon>Bacteria</taxon>
        <taxon>Bacillati</taxon>
        <taxon>Bacillota</taxon>
        <taxon>Bacilli</taxon>
        <taxon>Bacillales</taxon>
        <taxon>Bacillaceae</taxon>
        <taxon>Bacillus</taxon>
        <taxon>Bacillus cereus group</taxon>
    </lineage>
</organism>
<comment type="caution">
    <text evidence="1">The sequence shown here is derived from an EMBL/GenBank/DDBJ whole genome shotgun (WGS) entry which is preliminary data.</text>
</comment>
<dbReference type="RefSeq" id="WP_098764320.1">
    <property type="nucleotide sequence ID" value="NZ_NUIL01000015.1"/>
</dbReference>
<sequence length="109" mass="12367">MKVITWDVDDIQGTMNMLDMMPAVDDLVRSIENETIDTDAVRTDVAIAIVKRNLMGEYHGLLVKQEEERLVDSEIYILTFDGEASEGGDMYRLTIESIVDILVRKEATE</sequence>
<evidence type="ECO:0000313" key="1">
    <source>
        <dbReference type="EMBL" id="PGO29270.1"/>
    </source>
</evidence>
<accession>A0A2B9PR33</accession>
<proteinExistence type="predicted"/>